<keyword evidence="1" id="KW-0677">Repeat</keyword>
<dbReference type="InterPro" id="IPR027417">
    <property type="entry name" value="P-loop_NTPase"/>
</dbReference>
<accession>A0A9P5JWU8</accession>
<evidence type="ECO:0000259" key="2">
    <source>
        <dbReference type="PROSITE" id="PS50837"/>
    </source>
</evidence>
<dbReference type="Proteomes" id="UP000759537">
    <property type="component" value="Unassembled WGS sequence"/>
</dbReference>
<dbReference type="Gene3D" id="3.40.50.300">
    <property type="entry name" value="P-loop containing nucleotide triphosphate hydrolases"/>
    <property type="match status" value="1"/>
</dbReference>
<dbReference type="EMBL" id="WHVB01000039">
    <property type="protein sequence ID" value="KAF8466787.1"/>
    <property type="molecule type" value="Genomic_DNA"/>
</dbReference>
<dbReference type="AlphaFoldDB" id="A0A9P5JWU8"/>
<dbReference type="PANTHER" id="PTHR10039:SF14">
    <property type="entry name" value="NACHT DOMAIN-CONTAINING PROTEIN"/>
    <property type="match status" value="1"/>
</dbReference>
<dbReference type="InterPro" id="IPR031350">
    <property type="entry name" value="Goodbye_dom"/>
</dbReference>
<feature type="domain" description="NACHT" evidence="2">
    <location>
        <begin position="335"/>
        <end position="487"/>
    </location>
</feature>
<sequence length="587" mass="65441">MASVSQSPPEAAASSSDYDIIFDNALKVYRKKTGNDLVSDPLFHRLEICNSPDSVLALLKDRIHGFDQSEGRDERLTKWVNPVVNVLYNFAATIGGAVSFAYPPAGVIFTGIASLLSAVFAISASQTALVDLFERIENFFLRLGTYIELPPTAEMTDIIVKVMVEVLLILALVTKEIKQGKMKRFMKKLVGRSDIEDALRRLDKLTQEEGRMAAAQGLRATHGVGERVMSIGKDLGDGVNVAIDKMDAVLDGGENIKEELQKVARDVSDLVKDASDDKRNQLLQDIEKLRQDLANWLSPPDPFINFNTADHARHEGTAVWFTQSSVFKSWKESSSFLWIHGKPGSGKSVLTSAIIQDIKSVCNAASGHMAFFLFDFKDSGKQDARALLSSLIVQLSNQSDDFYNVLFRFYSDHHRGTQQPSIGALTQCLEGMLKVSEELPVYLIIDALDECPDTTGVLSPRDEVLALVEGLVNLNLPNLRLCVTSRPETDIRTSLEPLFVFSRDCAARDFLILSFLQIFDELYLLQFFTNLLDISSVVTCICRLDACNFIERETTSLIFRVLREPKFSNGNIFRNIEHDRKQLGSHV</sequence>
<dbReference type="InterPro" id="IPR007111">
    <property type="entry name" value="NACHT_NTPase"/>
</dbReference>
<dbReference type="PANTHER" id="PTHR10039">
    <property type="entry name" value="AMELOGENIN"/>
    <property type="match status" value="1"/>
</dbReference>
<name>A0A9P5JWU8_9AGAM</name>
<evidence type="ECO:0000313" key="3">
    <source>
        <dbReference type="EMBL" id="KAF8466787.1"/>
    </source>
</evidence>
<gene>
    <name evidence="3" type="ORF">DFH94DRAFT_857375</name>
</gene>
<proteinExistence type="predicted"/>
<reference evidence="3" key="2">
    <citation type="journal article" date="2020" name="Nat. Commun.">
        <title>Large-scale genome sequencing of mycorrhizal fungi provides insights into the early evolution of symbiotic traits.</title>
        <authorList>
            <person name="Miyauchi S."/>
            <person name="Kiss E."/>
            <person name="Kuo A."/>
            <person name="Drula E."/>
            <person name="Kohler A."/>
            <person name="Sanchez-Garcia M."/>
            <person name="Morin E."/>
            <person name="Andreopoulos B."/>
            <person name="Barry K.W."/>
            <person name="Bonito G."/>
            <person name="Buee M."/>
            <person name="Carver A."/>
            <person name="Chen C."/>
            <person name="Cichocki N."/>
            <person name="Clum A."/>
            <person name="Culley D."/>
            <person name="Crous P.W."/>
            <person name="Fauchery L."/>
            <person name="Girlanda M."/>
            <person name="Hayes R.D."/>
            <person name="Keri Z."/>
            <person name="LaButti K."/>
            <person name="Lipzen A."/>
            <person name="Lombard V."/>
            <person name="Magnuson J."/>
            <person name="Maillard F."/>
            <person name="Murat C."/>
            <person name="Nolan M."/>
            <person name="Ohm R.A."/>
            <person name="Pangilinan J."/>
            <person name="Pereira M.F."/>
            <person name="Perotto S."/>
            <person name="Peter M."/>
            <person name="Pfister S."/>
            <person name="Riley R."/>
            <person name="Sitrit Y."/>
            <person name="Stielow J.B."/>
            <person name="Szollosi G."/>
            <person name="Zifcakova L."/>
            <person name="Stursova M."/>
            <person name="Spatafora J.W."/>
            <person name="Tedersoo L."/>
            <person name="Vaario L.M."/>
            <person name="Yamada A."/>
            <person name="Yan M."/>
            <person name="Wang P."/>
            <person name="Xu J."/>
            <person name="Bruns T."/>
            <person name="Baldrian P."/>
            <person name="Vilgalys R."/>
            <person name="Dunand C."/>
            <person name="Henrissat B."/>
            <person name="Grigoriev I.V."/>
            <person name="Hibbett D."/>
            <person name="Nagy L.G."/>
            <person name="Martin F.M."/>
        </authorList>
    </citation>
    <scope>NUCLEOTIDE SEQUENCE</scope>
    <source>
        <strain evidence="3">Prilba</strain>
    </source>
</reference>
<dbReference type="SUPFAM" id="SSF52540">
    <property type="entry name" value="P-loop containing nucleoside triphosphate hydrolases"/>
    <property type="match status" value="1"/>
</dbReference>
<keyword evidence="4" id="KW-1185">Reference proteome</keyword>
<dbReference type="InterPro" id="IPR056884">
    <property type="entry name" value="NPHP3-like_N"/>
</dbReference>
<reference evidence="3" key="1">
    <citation type="submission" date="2019-10" db="EMBL/GenBank/DDBJ databases">
        <authorList>
            <consortium name="DOE Joint Genome Institute"/>
            <person name="Kuo A."/>
            <person name="Miyauchi S."/>
            <person name="Kiss E."/>
            <person name="Drula E."/>
            <person name="Kohler A."/>
            <person name="Sanchez-Garcia M."/>
            <person name="Andreopoulos B."/>
            <person name="Barry K.W."/>
            <person name="Bonito G."/>
            <person name="Buee M."/>
            <person name="Carver A."/>
            <person name="Chen C."/>
            <person name="Cichocki N."/>
            <person name="Clum A."/>
            <person name="Culley D."/>
            <person name="Crous P.W."/>
            <person name="Fauchery L."/>
            <person name="Girlanda M."/>
            <person name="Hayes R."/>
            <person name="Keri Z."/>
            <person name="LaButti K."/>
            <person name="Lipzen A."/>
            <person name="Lombard V."/>
            <person name="Magnuson J."/>
            <person name="Maillard F."/>
            <person name="Morin E."/>
            <person name="Murat C."/>
            <person name="Nolan M."/>
            <person name="Ohm R."/>
            <person name="Pangilinan J."/>
            <person name="Pereira M."/>
            <person name="Perotto S."/>
            <person name="Peter M."/>
            <person name="Riley R."/>
            <person name="Sitrit Y."/>
            <person name="Stielow B."/>
            <person name="Szollosi G."/>
            <person name="Zifcakova L."/>
            <person name="Stursova M."/>
            <person name="Spatafora J.W."/>
            <person name="Tedersoo L."/>
            <person name="Vaario L.-M."/>
            <person name="Yamada A."/>
            <person name="Yan M."/>
            <person name="Wang P."/>
            <person name="Xu J."/>
            <person name="Bruns T."/>
            <person name="Baldrian P."/>
            <person name="Vilgalys R."/>
            <person name="Henrissat B."/>
            <person name="Grigoriev I.V."/>
            <person name="Hibbett D."/>
            <person name="Nagy L.G."/>
            <person name="Martin F.M."/>
        </authorList>
    </citation>
    <scope>NUCLEOTIDE SEQUENCE</scope>
    <source>
        <strain evidence="3">Prilba</strain>
    </source>
</reference>
<dbReference type="Pfam" id="PF17109">
    <property type="entry name" value="Goodbye"/>
    <property type="match status" value="1"/>
</dbReference>
<dbReference type="Pfam" id="PF24883">
    <property type="entry name" value="NPHP3_N"/>
    <property type="match status" value="1"/>
</dbReference>
<evidence type="ECO:0000313" key="4">
    <source>
        <dbReference type="Proteomes" id="UP000759537"/>
    </source>
</evidence>
<protein>
    <recommendedName>
        <fullName evidence="2">NACHT domain-containing protein</fullName>
    </recommendedName>
</protein>
<organism evidence="3 4">
    <name type="scientific">Russula ochroleuca</name>
    <dbReference type="NCBI Taxonomy" id="152965"/>
    <lineage>
        <taxon>Eukaryota</taxon>
        <taxon>Fungi</taxon>
        <taxon>Dikarya</taxon>
        <taxon>Basidiomycota</taxon>
        <taxon>Agaricomycotina</taxon>
        <taxon>Agaricomycetes</taxon>
        <taxon>Russulales</taxon>
        <taxon>Russulaceae</taxon>
        <taxon>Russula</taxon>
    </lineage>
</organism>
<evidence type="ECO:0000256" key="1">
    <source>
        <dbReference type="ARBA" id="ARBA00022737"/>
    </source>
</evidence>
<dbReference type="OrthoDB" id="7464126at2759"/>
<dbReference type="PROSITE" id="PS50837">
    <property type="entry name" value="NACHT"/>
    <property type="match status" value="1"/>
</dbReference>
<comment type="caution">
    <text evidence="3">The sequence shown here is derived from an EMBL/GenBank/DDBJ whole genome shotgun (WGS) entry which is preliminary data.</text>
</comment>